<dbReference type="GeneID" id="18919433"/>
<name>K5WDA6_PHACS</name>
<evidence type="ECO:0000313" key="1">
    <source>
        <dbReference type="EMBL" id="EKM48162.1"/>
    </source>
</evidence>
<gene>
    <name evidence="1" type="ORF">PHACADRAFT_266524</name>
</gene>
<organism evidence="1 2">
    <name type="scientific">Phanerochaete carnosa (strain HHB-10118-sp)</name>
    <name type="common">White-rot fungus</name>
    <name type="synonym">Peniophora carnosa</name>
    <dbReference type="NCBI Taxonomy" id="650164"/>
    <lineage>
        <taxon>Eukaryota</taxon>
        <taxon>Fungi</taxon>
        <taxon>Dikarya</taxon>
        <taxon>Basidiomycota</taxon>
        <taxon>Agaricomycotina</taxon>
        <taxon>Agaricomycetes</taxon>
        <taxon>Polyporales</taxon>
        <taxon>Phanerochaetaceae</taxon>
        <taxon>Phanerochaete</taxon>
    </lineage>
</organism>
<proteinExistence type="predicted"/>
<protein>
    <submittedName>
        <fullName evidence="1">Uncharacterized protein</fullName>
    </submittedName>
</protein>
<dbReference type="RefSeq" id="XP_007403285.1">
    <property type="nucleotide sequence ID" value="XM_007403223.1"/>
</dbReference>
<dbReference type="Proteomes" id="UP000008370">
    <property type="component" value="Unassembled WGS sequence"/>
</dbReference>
<dbReference type="EMBL" id="JH931358">
    <property type="protein sequence ID" value="EKM48162.1"/>
    <property type="molecule type" value="Genomic_DNA"/>
</dbReference>
<keyword evidence="2" id="KW-1185">Reference proteome</keyword>
<dbReference type="AlphaFoldDB" id="K5WDA6"/>
<reference evidence="1 2" key="1">
    <citation type="journal article" date="2012" name="BMC Genomics">
        <title>Comparative genomics of the white-rot fungi, Phanerochaete carnosa and P. chrysosporium, to elucidate the genetic basis of the distinct wood types they colonize.</title>
        <authorList>
            <person name="Suzuki H."/>
            <person name="MacDonald J."/>
            <person name="Syed K."/>
            <person name="Salamov A."/>
            <person name="Hori C."/>
            <person name="Aerts A."/>
            <person name="Henrissat B."/>
            <person name="Wiebenga A."/>
            <person name="vanKuyk P.A."/>
            <person name="Barry K."/>
            <person name="Lindquist E."/>
            <person name="LaButti K."/>
            <person name="Lapidus A."/>
            <person name="Lucas S."/>
            <person name="Coutinho P."/>
            <person name="Gong Y."/>
            <person name="Samejima M."/>
            <person name="Mahadevan R."/>
            <person name="Abou-Zaid M."/>
            <person name="de Vries R.P."/>
            <person name="Igarashi K."/>
            <person name="Yadav J.S."/>
            <person name="Grigoriev I.V."/>
            <person name="Master E.R."/>
        </authorList>
    </citation>
    <scope>NUCLEOTIDE SEQUENCE [LARGE SCALE GENOMIC DNA]</scope>
    <source>
        <strain evidence="1 2">HHB-10118-sp</strain>
    </source>
</reference>
<dbReference type="KEGG" id="pco:PHACADRAFT_266524"/>
<accession>K5WDA6</accession>
<evidence type="ECO:0000313" key="2">
    <source>
        <dbReference type="Proteomes" id="UP000008370"/>
    </source>
</evidence>
<sequence length="75" mass="8744">MPCDDSLSPPYNTPLCERRLVHTTYSFSIRMATHIVRAKEPTILQWQSYYSLSPDDLLIGFKVRKHFRTCVGLKN</sequence>
<dbReference type="InParanoid" id="K5WDA6"/>
<dbReference type="HOGENOM" id="CLU_2671874_0_0_1"/>